<keyword evidence="5" id="KW-0472">Membrane</keyword>
<accession>I4Z4H6</accession>
<dbReference type="InterPro" id="IPR051539">
    <property type="entry name" value="T4SS-coupling_protein"/>
</dbReference>
<dbReference type="CDD" id="cd01127">
    <property type="entry name" value="TrwB_TraG_TraD_VirD4"/>
    <property type="match status" value="1"/>
</dbReference>
<dbReference type="EMBL" id="JH660633">
    <property type="protein sequence ID" value="EIM31118.1"/>
    <property type="molecule type" value="Genomic_DNA"/>
</dbReference>
<evidence type="ECO:0000313" key="8">
    <source>
        <dbReference type="Proteomes" id="UP000003947"/>
    </source>
</evidence>
<dbReference type="PANTHER" id="PTHR37937:SF1">
    <property type="entry name" value="CONJUGATIVE TRANSFER: DNA TRANSPORT"/>
    <property type="match status" value="1"/>
</dbReference>
<dbReference type="PATRIC" id="fig|864069.3.peg.108"/>
<dbReference type="eggNOG" id="COG3505">
    <property type="taxonomic scope" value="Bacteria"/>
</dbReference>
<dbReference type="AlphaFoldDB" id="I4Z4H6"/>
<dbReference type="InterPro" id="IPR027417">
    <property type="entry name" value="P-loop_NTPase"/>
</dbReference>
<evidence type="ECO:0000256" key="2">
    <source>
        <dbReference type="ARBA" id="ARBA00022475"/>
    </source>
</evidence>
<dbReference type="Proteomes" id="UP000003947">
    <property type="component" value="Unassembled WGS sequence"/>
</dbReference>
<dbReference type="SUPFAM" id="SSF52540">
    <property type="entry name" value="P-loop containing nucleoside triphosphate hydrolases"/>
    <property type="match status" value="1"/>
</dbReference>
<evidence type="ECO:0000256" key="3">
    <source>
        <dbReference type="ARBA" id="ARBA00022692"/>
    </source>
</evidence>
<evidence type="ECO:0000313" key="7">
    <source>
        <dbReference type="EMBL" id="EIM31118.1"/>
    </source>
</evidence>
<organism evidence="7 8">
    <name type="scientific">Microvirga lotononidis</name>
    <dbReference type="NCBI Taxonomy" id="864069"/>
    <lineage>
        <taxon>Bacteria</taxon>
        <taxon>Pseudomonadati</taxon>
        <taxon>Pseudomonadota</taxon>
        <taxon>Alphaproteobacteria</taxon>
        <taxon>Hyphomicrobiales</taxon>
        <taxon>Methylobacteriaceae</taxon>
        <taxon>Microvirga</taxon>
    </lineage>
</organism>
<dbReference type="STRING" id="864069.MicloDRAFT_00001060"/>
<keyword evidence="3" id="KW-0812">Transmembrane</keyword>
<sequence length="164" mass="18226">MTAGLDRPDDAPPVWIVIDEMDSLGALGRFRDAVSRLRKKGVRILVGVQSRTQLVELYGEAGADTVLASLSNRVIMRASDHRLAEWSSKTLGDVEIEETRLQRGAQAKDEAAFFAKESRSETEIVHTRVKRAVMPEQISGLARGHGYVKFSQNLPTVRIWPQQG</sequence>
<dbReference type="OrthoDB" id="9759295at2"/>
<keyword evidence="4" id="KW-1133">Transmembrane helix</keyword>
<name>I4Z4H6_9HYPH</name>
<dbReference type="InterPro" id="IPR019476">
    <property type="entry name" value="T4SS_TraD_DNA-bd"/>
</dbReference>
<reference evidence="7 8" key="1">
    <citation type="submission" date="2012-02" db="EMBL/GenBank/DDBJ databases">
        <title>Improved High-Quality Draft sequence of Microvirga sp. WSM3557.</title>
        <authorList>
            <consortium name="US DOE Joint Genome Institute"/>
            <person name="Lucas S."/>
            <person name="Han J."/>
            <person name="Lapidus A."/>
            <person name="Cheng J.-F."/>
            <person name="Goodwin L."/>
            <person name="Pitluck S."/>
            <person name="Peters L."/>
            <person name="Zhang X."/>
            <person name="Detter J.C."/>
            <person name="Han C."/>
            <person name="Tapia R."/>
            <person name="Land M."/>
            <person name="Hauser L."/>
            <person name="Kyrpides N."/>
            <person name="Ivanova N."/>
            <person name="Pagani I."/>
            <person name="Brau L."/>
            <person name="Yates R."/>
            <person name="O'Hara G."/>
            <person name="Rui T."/>
            <person name="Howieson J."/>
            <person name="Reeve W."/>
            <person name="Woyke T."/>
        </authorList>
    </citation>
    <scope>NUCLEOTIDE SEQUENCE [LARGE SCALE GENOMIC DNA]</scope>
    <source>
        <strain evidence="7 8">WSM3557</strain>
    </source>
</reference>
<dbReference type="GO" id="GO:0005886">
    <property type="term" value="C:plasma membrane"/>
    <property type="evidence" value="ECO:0007669"/>
    <property type="project" value="UniProtKB-SubCell"/>
</dbReference>
<dbReference type="Pfam" id="PF10412">
    <property type="entry name" value="TrwB_AAD_bind"/>
    <property type="match status" value="1"/>
</dbReference>
<keyword evidence="8" id="KW-1185">Reference proteome</keyword>
<gene>
    <name evidence="7" type="ORF">MicloDRAFT_00001060</name>
</gene>
<evidence type="ECO:0000259" key="6">
    <source>
        <dbReference type="Pfam" id="PF10412"/>
    </source>
</evidence>
<evidence type="ECO:0000256" key="1">
    <source>
        <dbReference type="ARBA" id="ARBA00004651"/>
    </source>
</evidence>
<dbReference type="Gene3D" id="3.40.50.300">
    <property type="entry name" value="P-loop containing nucleotide triphosphate hydrolases"/>
    <property type="match status" value="1"/>
</dbReference>
<dbReference type="HOGENOM" id="CLU_1593293_0_0_5"/>
<evidence type="ECO:0000256" key="5">
    <source>
        <dbReference type="ARBA" id="ARBA00023136"/>
    </source>
</evidence>
<feature type="domain" description="Type IV secretion system coupling protein TraD DNA-binding" evidence="6">
    <location>
        <begin position="11"/>
        <end position="159"/>
    </location>
</feature>
<proteinExistence type="predicted"/>
<dbReference type="PANTHER" id="PTHR37937">
    <property type="entry name" value="CONJUGATIVE TRANSFER: DNA TRANSPORT"/>
    <property type="match status" value="1"/>
</dbReference>
<comment type="subcellular location">
    <subcellularLocation>
        <location evidence="1">Cell membrane</location>
        <topology evidence="1">Multi-pass membrane protein</topology>
    </subcellularLocation>
</comment>
<keyword evidence="2" id="KW-1003">Cell membrane</keyword>
<evidence type="ECO:0000256" key="4">
    <source>
        <dbReference type="ARBA" id="ARBA00022989"/>
    </source>
</evidence>
<protein>
    <submittedName>
        <fullName evidence="7">Type IV secretory pathway, VirD4 component</fullName>
    </submittedName>
</protein>